<dbReference type="GeneID" id="301680966"/>
<dbReference type="InterPro" id="IPR047729">
    <property type="entry name" value="Sce7726-like"/>
</dbReference>
<dbReference type="NCBIfam" id="NF033832">
    <property type="entry name" value="sce7726_fam"/>
    <property type="match status" value="1"/>
</dbReference>
<organism evidence="1 2">
    <name type="scientific">Clavibacter sepedonicus</name>
    <name type="common">Clavibacter michiganensis subsp. sepedonicus</name>
    <dbReference type="NCBI Taxonomy" id="31964"/>
    <lineage>
        <taxon>Bacteria</taxon>
        <taxon>Bacillati</taxon>
        <taxon>Actinomycetota</taxon>
        <taxon>Actinomycetes</taxon>
        <taxon>Micrococcales</taxon>
        <taxon>Microbacteriaceae</taxon>
        <taxon>Clavibacter</taxon>
    </lineage>
</organism>
<keyword evidence="2" id="KW-1185">Reference proteome</keyword>
<dbReference type="Proteomes" id="UP000001318">
    <property type="component" value="Chromosome"/>
</dbReference>
<dbReference type="RefSeq" id="WP_012297842.1">
    <property type="nucleotide sequence ID" value="NC_010407.1"/>
</dbReference>
<sequence>MFRVGSPATPELAALSRLFSPAAIRELGRSGRSPLVARLLQDTSVPADLPGGATLRDALNLGYQKLTKSGNRDDYVYRSAVVEKIALGRHNLRTATVLSEVRARASKADLVILNDTATAYEIKSERDSLGRLASQLSDYRSVFASVTVVTSPRQADAVLRLAPDDVGVLALSPRLRLQVIRETRDLPERIDPTALLDTLRSSEAAQVLSRIGVETPDVPNTHLRAELRRIYAALDPVEVHRHAVTVLKQSRTRAAQEAHIGTLPPSIRTAALFGDLNDGGRANLSAATSTSMSSVMTWS</sequence>
<dbReference type="eggNOG" id="ENOG502Z7UD">
    <property type="taxonomic scope" value="Bacteria"/>
</dbReference>
<evidence type="ECO:0000313" key="1">
    <source>
        <dbReference type="EMBL" id="CAQ00506.1"/>
    </source>
</evidence>
<protein>
    <submittedName>
        <fullName evidence="1">Bacteriophage protein</fullName>
    </submittedName>
</protein>
<reference evidence="1 2" key="1">
    <citation type="journal article" date="2008" name="J. Bacteriol.">
        <title>Genome of the actinomycete plant pathogen Clavibacter michiganensis subsp. sepedonicus suggests recent niche adaptation.</title>
        <authorList>
            <person name="Bentley S.D."/>
            <person name="Corton C."/>
            <person name="Brown S.E."/>
            <person name="Barron A."/>
            <person name="Clark L."/>
            <person name="Doggett J."/>
            <person name="Harris B."/>
            <person name="Ormond D."/>
            <person name="Quail M.A."/>
            <person name="May G."/>
            <person name="Francis D."/>
            <person name="Knudson D."/>
            <person name="Parkhill J."/>
            <person name="Ishimaru C.A."/>
        </authorList>
    </citation>
    <scope>NUCLEOTIDE SEQUENCE [LARGE SCALE GENOMIC DNA]</scope>
    <source>
        <strain evidence="2">ATCC 33113 / DSM 20744 / JCM 9667 / LMG 2889 / ICMP 2535 / C-1</strain>
    </source>
</reference>
<name>B0RBV5_CLASE</name>
<proteinExistence type="predicted"/>
<dbReference type="KEGG" id="cms:CMS0385"/>
<gene>
    <name evidence="1" type="ordered locus">CMS0385</name>
</gene>
<dbReference type="STRING" id="31964.CMS0385"/>
<dbReference type="AlphaFoldDB" id="B0RBV5"/>
<evidence type="ECO:0000313" key="2">
    <source>
        <dbReference type="Proteomes" id="UP000001318"/>
    </source>
</evidence>
<dbReference type="EMBL" id="AM849034">
    <property type="protein sequence ID" value="CAQ00506.1"/>
    <property type="molecule type" value="Genomic_DNA"/>
</dbReference>
<dbReference type="HOGENOM" id="CLU_069076_0_0_11"/>
<accession>B0RBV5</accession>